<reference evidence="2" key="1">
    <citation type="submission" date="2020-10" db="EMBL/GenBank/DDBJ databases">
        <authorList>
            <person name="Gilroy R."/>
        </authorList>
    </citation>
    <scope>NUCLEOTIDE SEQUENCE</scope>
    <source>
        <strain evidence="2">B1-16210</strain>
    </source>
</reference>
<comment type="caution">
    <text evidence="2">The sequence shown here is derived from an EMBL/GenBank/DDBJ whole genome shotgun (WGS) entry which is preliminary data.</text>
</comment>
<dbReference type="EMBL" id="JADINE010000020">
    <property type="protein sequence ID" value="MBO8407085.1"/>
    <property type="molecule type" value="Genomic_DNA"/>
</dbReference>
<evidence type="ECO:0000313" key="2">
    <source>
        <dbReference type="EMBL" id="MBO8407085.1"/>
    </source>
</evidence>
<sequence length="163" mass="17810">PAPTQTVAAPELESAPELPLPSTFDTPTTDTVPSFTPVFSDINFDEPQQPTPSDTITDENIPVAEYLFAQQTEFISENGIILTARDAIATHNDPDFWIADNETWFASGKQKPSPADTVLSVGTAHGLRPVLYLAQTNILDLDARRAKWESDGITVITNLDELK</sequence>
<protein>
    <submittedName>
        <fullName evidence="2">Uncharacterized protein</fullName>
    </submittedName>
</protein>
<feature type="region of interest" description="Disordered" evidence="1">
    <location>
        <begin position="1"/>
        <end position="32"/>
    </location>
</feature>
<feature type="compositionally biased region" description="Low complexity" evidence="1">
    <location>
        <begin position="8"/>
        <end position="22"/>
    </location>
</feature>
<dbReference type="Proteomes" id="UP000721442">
    <property type="component" value="Unassembled WGS sequence"/>
</dbReference>
<feature type="compositionally biased region" description="Polar residues" evidence="1">
    <location>
        <begin position="23"/>
        <end position="32"/>
    </location>
</feature>
<accession>A0A940IA26</accession>
<proteinExistence type="predicted"/>
<name>A0A940IA26_9PROT</name>
<evidence type="ECO:0000256" key="1">
    <source>
        <dbReference type="SAM" id="MobiDB-lite"/>
    </source>
</evidence>
<reference evidence="2" key="2">
    <citation type="journal article" date="2021" name="PeerJ">
        <title>Extensive microbial diversity within the chicken gut microbiome revealed by metagenomics and culture.</title>
        <authorList>
            <person name="Gilroy R."/>
            <person name="Ravi A."/>
            <person name="Getino M."/>
            <person name="Pursley I."/>
            <person name="Horton D.L."/>
            <person name="Alikhan N.F."/>
            <person name="Baker D."/>
            <person name="Gharbi K."/>
            <person name="Hall N."/>
            <person name="Watson M."/>
            <person name="Adriaenssens E.M."/>
            <person name="Foster-Nyarko E."/>
            <person name="Jarju S."/>
            <person name="Secka A."/>
            <person name="Antonio M."/>
            <person name="Oren A."/>
            <person name="Chaudhuri R.R."/>
            <person name="La Ragione R."/>
            <person name="Hildebrand F."/>
            <person name="Pallen M.J."/>
        </authorList>
    </citation>
    <scope>NUCLEOTIDE SEQUENCE</scope>
    <source>
        <strain evidence="2">B1-16210</strain>
    </source>
</reference>
<dbReference type="AlphaFoldDB" id="A0A940IA26"/>
<gene>
    <name evidence="2" type="ORF">IAC77_01330</name>
</gene>
<feature type="non-terminal residue" evidence="2">
    <location>
        <position position="1"/>
    </location>
</feature>
<organism evidence="2 3">
    <name type="scientific">Candidatus Enterousia excrementavium</name>
    <dbReference type="NCBI Taxonomy" id="2840789"/>
    <lineage>
        <taxon>Bacteria</taxon>
        <taxon>Pseudomonadati</taxon>
        <taxon>Pseudomonadota</taxon>
        <taxon>Alphaproteobacteria</taxon>
        <taxon>Candidatus Enterousia</taxon>
    </lineage>
</organism>
<evidence type="ECO:0000313" key="3">
    <source>
        <dbReference type="Proteomes" id="UP000721442"/>
    </source>
</evidence>